<keyword evidence="1" id="KW-0472">Membrane</keyword>
<proteinExistence type="predicted"/>
<dbReference type="RefSeq" id="WP_196292534.1">
    <property type="nucleotide sequence ID" value="NZ_JADQDM010000003.1"/>
</dbReference>
<keyword evidence="1" id="KW-0812">Transmembrane</keyword>
<feature type="transmembrane region" description="Helical" evidence="1">
    <location>
        <begin position="6"/>
        <end position="27"/>
    </location>
</feature>
<comment type="caution">
    <text evidence="2">The sequence shown here is derived from an EMBL/GenBank/DDBJ whole genome shotgun (WGS) entry which is preliminary data.</text>
</comment>
<evidence type="ECO:0000256" key="1">
    <source>
        <dbReference type="SAM" id="Phobius"/>
    </source>
</evidence>
<accession>A0ABS0I2A0</accession>
<sequence length="90" mass="9735">MKTPFQRILGINLGIMLALAVALRLLNRGRESDMGFVIMMALVLGVHLFVLLLAALFSKSSENTRAYWLSLLLVGLIGFGACLAGAAIRM</sequence>
<name>A0ABS0I2A0_9BACT</name>
<feature type="transmembrane region" description="Helical" evidence="1">
    <location>
        <begin position="67"/>
        <end position="88"/>
    </location>
</feature>
<feature type="transmembrane region" description="Helical" evidence="1">
    <location>
        <begin position="34"/>
        <end position="55"/>
    </location>
</feature>
<reference evidence="2 3" key="1">
    <citation type="submission" date="2020-11" db="EMBL/GenBank/DDBJ databases">
        <authorList>
            <person name="Kim M.K."/>
        </authorList>
    </citation>
    <scope>NUCLEOTIDE SEQUENCE [LARGE SCALE GENOMIC DNA]</scope>
    <source>
        <strain evidence="2 3">BT662</strain>
    </source>
</reference>
<keyword evidence="1" id="KW-1133">Transmembrane helix</keyword>
<dbReference type="Proteomes" id="UP000618931">
    <property type="component" value="Unassembled WGS sequence"/>
</dbReference>
<evidence type="ECO:0000313" key="3">
    <source>
        <dbReference type="Proteomes" id="UP000618931"/>
    </source>
</evidence>
<keyword evidence="3" id="KW-1185">Reference proteome</keyword>
<organism evidence="2 3">
    <name type="scientific">Hymenobacter ruricola</name>
    <dbReference type="NCBI Taxonomy" id="2791023"/>
    <lineage>
        <taxon>Bacteria</taxon>
        <taxon>Pseudomonadati</taxon>
        <taxon>Bacteroidota</taxon>
        <taxon>Cytophagia</taxon>
        <taxon>Cytophagales</taxon>
        <taxon>Hymenobacteraceae</taxon>
        <taxon>Hymenobacter</taxon>
    </lineage>
</organism>
<evidence type="ECO:0000313" key="2">
    <source>
        <dbReference type="EMBL" id="MBF9221070.1"/>
    </source>
</evidence>
<protein>
    <submittedName>
        <fullName evidence="2">Uncharacterized protein</fullName>
    </submittedName>
</protein>
<dbReference type="EMBL" id="JADQDM010000003">
    <property type="protein sequence ID" value="MBF9221070.1"/>
    <property type="molecule type" value="Genomic_DNA"/>
</dbReference>
<gene>
    <name evidence="2" type="ORF">I2H31_08140</name>
</gene>